<evidence type="ECO:0000256" key="3">
    <source>
        <dbReference type="ARBA" id="ARBA00022614"/>
    </source>
</evidence>
<reference evidence="9 10" key="1">
    <citation type="submission" date="2020-06" db="EMBL/GenBank/DDBJ databases">
        <authorList>
            <consortium name="Wellcome Sanger Institute Data Sharing"/>
        </authorList>
    </citation>
    <scope>NUCLEOTIDE SEQUENCE [LARGE SCALE GENOMIC DNA]</scope>
</reference>
<dbReference type="Gene3D" id="3.40.50.300">
    <property type="entry name" value="P-loop containing nucleotide triphosphate hydrolases"/>
    <property type="match status" value="1"/>
</dbReference>
<dbReference type="InterPro" id="IPR041267">
    <property type="entry name" value="NLRP_HD2"/>
</dbReference>
<dbReference type="InterPro" id="IPR011029">
    <property type="entry name" value="DEATH-like_dom_sf"/>
</dbReference>
<dbReference type="GeneTree" id="ENSGT01150000286911"/>
<dbReference type="Pfam" id="PF17776">
    <property type="entry name" value="NLRC4_HD2"/>
    <property type="match status" value="1"/>
</dbReference>
<proteinExistence type="predicted"/>
<feature type="compositionally biased region" description="Acidic residues" evidence="7">
    <location>
        <begin position="1"/>
        <end position="10"/>
    </location>
</feature>
<dbReference type="GO" id="GO:0005524">
    <property type="term" value="F:ATP binding"/>
    <property type="evidence" value="ECO:0007669"/>
    <property type="project" value="UniProtKB-KW"/>
</dbReference>
<dbReference type="SMART" id="SM01288">
    <property type="entry name" value="FISNA"/>
    <property type="match status" value="1"/>
</dbReference>
<dbReference type="RefSeq" id="XP_028839669.1">
    <property type="nucleotide sequence ID" value="XM_028983836.1"/>
</dbReference>
<name>A0AAY4A9H9_9TELE</name>
<dbReference type="InterPro" id="IPR051261">
    <property type="entry name" value="NLR"/>
</dbReference>
<feature type="region of interest" description="Disordered" evidence="7">
    <location>
        <begin position="1"/>
        <end position="24"/>
    </location>
</feature>
<dbReference type="RefSeq" id="XP_028839670.1">
    <property type="nucleotide sequence ID" value="XM_028983837.1"/>
</dbReference>
<dbReference type="AlphaFoldDB" id="A0AAY4A9H9"/>
<keyword evidence="2" id="KW-0963">Cytoplasm</keyword>
<dbReference type="RefSeq" id="XP_028839668.1">
    <property type="nucleotide sequence ID" value="XM_028983835.1"/>
</dbReference>
<keyword evidence="3" id="KW-0433">Leucine-rich repeat</keyword>
<dbReference type="SUPFAM" id="SSF47986">
    <property type="entry name" value="DEATH domain"/>
    <property type="match status" value="1"/>
</dbReference>
<accession>A0AAY4A9H9</accession>
<dbReference type="Pfam" id="PF05729">
    <property type="entry name" value="NACHT"/>
    <property type="match status" value="1"/>
</dbReference>
<reference evidence="9" key="3">
    <citation type="submission" date="2025-09" db="UniProtKB">
        <authorList>
            <consortium name="Ensembl"/>
        </authorList>
    </citation>
    <scope>IDENTIFICATION</scope>
</reference>
<dbReference type="Pfam" id="PF14484">
    <property type="entry name" value="FISNA"/>
    <property type="match status" value="1"/>
</dbReference>
<dbReference type="Gene3D" id="1.10.533.10">
    <property type="entry name" value="Death Domain, Fas"/>
    <property type="match status" value="1"/>
</dbReference>
<dbReference type="Proteomes" id="UP000694580">
    <property type="component" value="Chromosome 6"/>
</dbReference>
<comment type="subcellular location">
    <subcellularLocation>
        <location evidence="1">Cytoplasm</location>
    </subcellularLocation>
</comment>
<dbReference type="RefSeq" id="XP_028839666.1">
    <property type="nucleotide sequence ID" value="XM_028983833.1"/>
</dbReference>
<dbReference type="InterPro" id="IPR029495">
    <property type="entry name" value="NACHT-assoc"/>
</dbReference>
<evidence type="ECO:0000313" key="9">
    <source>
        <dbReference type="Ensembl" id="ENSDCDP00010005627.1"/>
    </source>
</evidence>
<protein>
    <recommendedName>
        <fullName evidence="8">FISNA domain-containing protein</fullName>
    </recommendedName>
</protein>
<evidence type="ECO:0000256" key="7">
    <source>
        <dbReference type="SAM" id="MobiDB-lite"/>
    </source>
</evidence>
<keyword evidence="10" id="KW-1185">Reference proteome</keyword>
<dbReference type="GO" id="GO:0005737">
    <property type="term" value="C:cytoplasm"/>
    <property type="evidence" value="ECO:0007669"/>
    <property type="project" value="UniProtKB-SubCell"/>
</dbReference>
<keyword evidence="4" id="KW-0677">Repeat</keyword>
<feature type="compositionally biased region" description="Basic and acidic residues" evidence="7">
    <location>
        <begin position="109"/>
        <end position="140"/>
    </location>
</feature>
<dbReference type="RefSeq" id="XP_028839664.1">
    <property type="nucleotide sequence ID" value="XM_028983831.1"/>
</dbReference>
<gene>
    <name evidence="9" type="primary">nlrc3l1</name>
</gene>
<dbReference type="RefSeq" id="XP_028839667.1">
    <property type="nucleotide sequence ID" value="XM_028983834.1"/>
</dbReference>
<dbReference type="Ensembl" id="ENSDCDT00010005822.1">
    <property type="protein sequence ID" value="ENSDCDP00010005627.1"/>
    <property type="gene ID" value="ENSDCDG00010002465.1"/>
</dbReference>
<feature type="region of interest" description="Disordered" evidence="7">
    <location>
        <begin position="89"/>
        <end position="140"/>
    </location>
</feature>
<evidence type="ECO:0000256" key="6">
    <source>
        <dbReference type="ARBA" id="ARBA00022840"/>
    </source>
</evidence>
<organism evidence="9 10">
    <name type="scientific">Denticeps clupeoides</name>
    <name type="common">denticle herring</name>
    <dbReference type="NCBI Taxonomy" id="299321"/>
    <lineage>
        <taxon>Eukaryota</taxon>
        <taxon>Metazoa</taxon>
        <taxon>Chordata</taxon>
        <taxon>Craniata</taxon>
        <taxon>Vertebrata</taxon>
        <taxon>Euteleostomi</taxon>
        <taxon>Actinopterygii</taxon>
        <taxon>Neopterygii</taxon>
        <taxon>Teleostei</taxon>
        <taxon>Clupei</taxon>
        <taxon>Clupeiformes</taxon>
        <taxon>Denticipitoidei</taxon>
        <taxon>Denticipitidae</taxon>
        <taxon>Denticeps</taxon>
    </lineage>
</organism>
<keyword evidence="6" id="KW-0067">ATP-binding</keyword>
<evidence type="ECO:0000313" key="10">
    <source>
        <dbReference type="Proteomes" id="UP000694580"/>
    </source>
</evidence>
<reference evidence="9" key="2">
    <citation type="submission" date="2025-08" db="UniProtKB">
        <authorList>
            <consortium name="Ensembl"/>
        </authorList>
    </citation>
    <scope>IDENTIFICATION</scope>
</reference>
<dbReference type="PANTHER" id="PTHR24106">
    <property type="entry name" value="NACHT, LRR AND CARD DOMAINS-CONTAINING"/>
    <property type="match status" value="1"/>
</dbReference>
<dbReference type="InterPro" id="IPR041075">
    <property type="entry name" value="NOD1/2_WH"/>
</dbReference>
<evidence type="ECO:0000256" key="4">
    <source>
        <dbReference type="ARBA" id="ARBA00022737"/>
    </source>
</evidence>
<dbReference type="Pfam" id="PF17779">
    <property type="entry name" value="WHD_NOD2"/>
    <property type="match status" value="1"/>
</dbReference>
<evidence type="ECO:0000259" key="8">
    <source>
        <dbReference type="SMART" id="SM01288"/>
    </source>
</evidence>
<evidence type="ECO:0000256" key="2">
    <source>
        <dbReference type="ARBA" id="ARBA00022490"/>
    </source>
</evidence>
<feature type="domain" description="FISNA" evidence="8">
    <location>
        <begin position="240"/>
        <end position="313"/>
    </location>
</feature>
<dbReference type="InterPro" id="IPR027417">
    <property type="entry name" value="P-loop_NTPase"/>
</dbReference>
<evidence type="ECO:0000256" key="5">
    <source>
        <dbReference type="ARBA" id="ARBA00022741"/>
    </source>
</evidence>
<keyword evidence="5" id="KW-0547">Nucleotide-binding</keyword>
<dbReference type="InterPro" id="IPR007111">
    <property type="entry name" value="NACHT_NTPase"/>
</dbReference>
<evidence type="ECO:0000256" key="1">
    <source>
        <dbReference type="ARBA" id="ARBA00004496"/>
    </source>
</evidence>
<dbReference type="GeneID" id="114792564"/>
<dbReference type="RefSeq" id="XP_028839665.1">
    <property type="nucleotide sequence ID" value="XM_028983832.1"/>
</dbReference>
<sequence length="761" mass="88089">MEDMELDEDIPLGHGASAFGSNSGNEEDDFIPLRPVLNLLPYGSIHIGRHIEKCASPALSYNSMGSDNMELEDTDSEFFEEHLPKTRVHLDREDSISSHSSLSSNDGEDVVKKSEQKVHEKTSRAESDIPLKPELQKEPNEKRHPAFTIEFTFKLLQTTLQKLKTHDLNFFKKMLWERYPECFKEPLNCPEIHDLVDRILKCCDFEVALKVTKVVLGQMGIRHLVEYLDGICKRNEVRYDLKEILKRKYSTISERFGQQGEQVPFDSVFTEPYITSGFLATINSEHEVIPKFEELVEDRRAKNKEISYNDIFDPKVLEEKYITSVLMRGVAGIGKSVIVQKFILDWVEGRTHSEIFFILPMPFCELRRVEDTAMTFLDLVYKFHPVMKTIDCLDFEDCQVLFILDGLEDYADMLDFRKTEYLSDVSSKNKVGVLMTNLIKGNMLYSAYVWITSRPIVGNQVPPERVHQLIEVRGFKGEQKETFFRKRHTNTAFAEQIIKHVKANRTLDIMCHMPIFCSVVSTVLQREFQNLPPGKELSNTLTGLYTYLLMVYIRMYCQWQQQSGRKTEEVIQLVTKLGKMAYHMLEKGAFEISRENWKEYNLDKEEVIVRAGLCTEFFKEKFIMYQEKVHSFIHPTVQEYLAALYVFLSFRNQNKNVVETRRLSMVKSYLAPSLSDLHKNAVDKMLHCKSGHFDLFLRFLLGLSVDSNQQLLRSFITGTGSTGSLKETMHYIRKKTKETSSPERAENLVKCLAELSPGIKP</sequence>